<comment type="caution">
    <text evidence="1">The sequence shown here is derived from an EMBL/GenBank/DDBJ whole genome shotgun (WGS) entry which is preliminary data.</text>
</comment>
<protein>
    <submittedName>
        <fullName evidence="1">Uncharacterized protein</fullName>
    </submittedName>
</protein>
<keyword evidence="2" id="KW-1185">Reference proteome</keyword>
<sequence length="101" mass="11598">MALGDRFIKLWQAISFRERVQAVIVDEAHCIVEWGDSFQKQYGQLARLRDYIGQDIPMVACTATCSTATFDIIWDSLCFGHRPFFGIDVGCDRMNLTFLTR</sequence>
<proteinExistence type="predicted"/>
<evidence type="ECO:0000313" key="1">
    <source>
        <dbReference type="EMBL" id="KAI0044638.1"/>
    </source>
</evidence>
<feature type="non-terminal residue" evidence="1">
    <location>
        <position position="101"/>
    </location>
</feature>
<name>A0ACB8RKH7_9AGAM</name>
<evidence type="ECO:0000313" key="2">
    <source>
        <dbReference type="Proteomes" id="UP000814033"/>
    </source>
</evidence>
<dbReference type="Proteomes" id="UP000814033">
    <property type="component" value="Unassembled WGS sequence"/>
</dbReference>
<gene>
    <name evidence="1" type="ORF">FA95DRAFT_1496694</name>
</gene>
<dbReference type="EMBL" id="MU275976">
    <property type="protein sequence ID" value="KAI0044638.1"/>
    <property type="molecule type" value="Genomic_DNA"/>
</dbReference>
<organism evidence="1 2">
    <name type="scientific">Auriscalpium vulgare</name>
    <dbReference type="NCBI Taxonomy" id="40419"/>
    <lineage>
        <taxon>Eukaryota</taxon>
        <taxon>Fungi</taxon>
        <taxon>Dikarya</taxon>
        <taxon>Basidiomycota</taxon>
        <taxon>Agaricomycotina</taxon>
        <taxon>Agaricomycetes</taxon>
        <taxon>Russulales</taxon>
        <taxon>Auriscalpiaceae</taxon>
        <taxon>Auriscalpium</taxon>
    </lineage>
</organism>
<reference evidence="1" key="1">
    <citation type="submission" date="2021-02" db="EMBL/GenBank/DDBJ databases">
        <authorList>
            <consortium name="DOE Joint Genome Institute"/>
            <person name="Ahrendt S."/>
            <person name="Looney B.P."/>
            <person name="Miyauchi S."/>
            <person name="Morin E."/>
            <person name="Drula E."/>
            <person name="Courty P.E."/>
            <person name="Chicoki N."/>
            <person name="Fauchery L."/>
            <person name="Kohler A."/>
            <person name="Kuo A."/>
            <person name="Labutti K."/>
            <person name="Pangilinan J."/>
            <person name="Lipzen A."/>
            <person name="Riley R."/>
            <person name="Andreopoulos W."/>
            <person name="He G."/>
            <person name="Johnson J."/>
            <person name="Barry K.W."/>
            <person name="Grigoriev I.V."/>
            <person name="Nagy L."/>
            <person name="Hibbett D."/>
            <person name="Henrissat B."/>
            <person name="Matheny P.B."/>
            <person name="Labbe J."/>
            <person name="Martin F."/>
        </authorList>
    </citation>
    <scope>NUCLEOTIDE SEQUENCE</scope>
    <source>
        <strain evidence="1">FP105234-sp</strain>
    </source>
</reference>
<accession>A0ACB8RKH7</accession>
<reference evidence="1" key="2">
    <citation type="journal article" date="2022" name="New Phytol.">
        <title>Evolutionary transition to the ectomycorrhizal habit in the genomes of a hyperdiverse lineage of mushroom-forming fungi.</title>
        <authorList>
            <person name="Looney B."/>
            <person name="Miyauchi S."/>
            <person name="Morin E."/>
            <person name="Drula E."/>
            <person name="Courty P.E."/>
            <person name="Kohler A."/>
            <person name="Kuo A."/>
            <person name="LaButti K."/>
            <person name="Pangilinan J."/>
            <person name="Lipzen A."/>
            <person name="Riley R."/>
            <person name="Andreopoulos W."/>
            <person name="He G."/>
            <person name="Johnson J."/>
            <person name="Nolan M."/>
            <person name="Tritt A."/>
            <person name="Barry K.W."/>
            <person name="Grigoriev I.V."/>
            <person name="Nagy L.G."/>
            <person name="Hibbett D."/>
            <person name="Henrissat B."/>
            <person name="Matheny P.B."/>
            <person name="Labbe J."/>
            <person name="Martin F.M."/>
        </authorList>
    </citation>
    <scope>NUCLEOTIDE SEQUENCE</scope>
    <source>
        <strain evidence="1">FP105234-sp</strain>
    </source>
</reference>